<keyword evidence="3" id="KW-1185">Reference proteome</keyword>
<feature type="compositionally biased region" description="Polar residues" evidence="1">
    <location>
        <begin position="76"/>
        <end position="85"/>
    </location>
</feature>
<dbReference type="Pfam" id="PF11387">
    <property type="entry name" value="DUF2795"/>
    <property type="match status" value="1"/>
</dbReference>
<dbReference type="EMBL" id="BAABJP010000003">
    <property type="protein sequence ID" value="GAA5147549.1"/>
    <property type="molecule type" value="Genomic_DNA"/>
</dbReference>
<sequence length="85" mass="9649">MNHAGAPAHLIEIHQVLADLRYPAERWRVIAEAQHYGAGSACMTRLMRLPERTYAGIEEITRELLDKRGSRRDPPTTLQHQHPAA</sequence>
<proteinExistence type="predicted"/>
<organism evidence="2 3">
    <name type="scientific">Pseudonocardia eucalypti</name>
    <dbReference type="NCBI Taxonomy" id="648755"/>
    <lineage>
        <taxon>Bacteria</taxon>
        <taxon>Bacillati</taxon>
        <taxon>Actinomycetota</taxon>
        <taxon>Actinomycetes</taxon>
        <taxon>Pseudonocardiales</taxon>
        <taxon>Pseudonocardiaceae</taxon>
        <taxon>Pseudonocardia</taxon>
    </lineage>
</organism>
<protein>
    <recommendedName>
        <fullName evidence="4">DUF2795 domain-containing protein</fullName>
    </recommendedName>
</protein>
<feature type="compositionally biased region" description="Basic and acidic residues" evidence="1">
    <location>
        <begin position="65"/>
        <end position="74"/>
    </location>
</feature>
<accession>A0ABP9PJF0</accession>
<evidence type="ECO:0000256" key="1">
    <source>
        <dbReference type="SAM" id="MobiDB-lite"/>
    </source>
</evidence>
<feature type="region of interest" description="Disordered" evidence="1">
    <location>
        <begin position="65"/>
        <end position="85"/>
    </location>
</feature>
<comment type="caution">
    <text evidence="2">The sequence shown here is derived from an EMBL/GenBank/DDBJ whole genome shotgun (WGS) entry which is preliminary data.</text>
</comment>
<evidence type="ECO:0008006" key="4">
    <source>
        <dbReference type="Google" id="ProtNLM"/>
    </source>
</evidence>
<gene>
    <name evidence="2" type="ORF">GCM10023321_08550</name>
</gene>
<dbReference type="RefSeq" id="WP_185064861.1">
    <property type="nucleotide sequence ID" value="NZ_BAABJP010000003.1"/>
</dbReference>
<reference evidence="3" key="1">
    <citation type="journal article" date="2019" name="Int. J. Syst. Evol. Microbiol.">
        <title>The Global Catalogue of Microorganisms (GCM) 10K type strain sequencing project: providing services to taxonomists for standard genome sequencing and annotation.</title>
        <authorList>
            <consortium name="The Broad Institute Genomics Platform"/>
            <consortium name="The Broad Institute Genome Sequencing Center for Infectious Disease"/>
            <person name="Wu L."/>
            <person name="Ma J."/>
        </authorList>
    </citation>
    <scope>NUCLEOTIDE SEQUENCE [LARGE SCALE GENOMIC DNA]</scope>
    <source>
        <strain evidence="3">JCM 18303</strain>
    </source>
</reference>
<name>A0ABP9PJF0_9PSEU</name>
<dbReference type="Proteomes" id="UP001428817">
    <property type="component" value="Unassembled WGS sequence"/>
</dbReference>
<evidence type="ECO:0000313" key="3">
    <source>
        <dbReference type="Proteomes" id="UP001428817"/>
    </source>
</evidence>
<dbReference type="InterPro" id="IPR021527">
    <property type="entry name" value="DUF2795"/>
</dbReference>
<evidence type="ECO:0000313" key="2">
    <source>
        <dbReference type="EMBL" id="GAA5147549.1"/>
    </source>
</evidence>